<keyword evidence="3" id="KW-1185">Reference proteome</keyword>
<name>A0A0J7K350_LASNI</name>
<dbReference type="Proteomes" id="UP000036403">
    <property type="component" value="Unassembled WGS sequence"/>
</dbReference>
<dbReference type="OrthoDB" id="10049726at2759"/>
<proteinExistence type="predicted"/>
<evidence type="ECO:0000259" key="1">
    <source>
        <dbReference type="Pfam" id="PF13613"/>
    </source>
</evidence>
<organism evidence="2 3">
    <name type="scientific">Lasius niger</name>
    <name type="common">Black garden ant</name>
    <dbReference type="NCBI Taxonomy" id="67767"/>
    <lineage>
        <taxon>Eukaryota</taxon>
        <taxon>Metazoa</taxon>
        <taxon>Ecdysozoa</taxon>
        <taxon>Arthropoda</taxon>
        <taxon>Hexapoda</taxon>
        <taxon>Insecta</taxon>
        <taxon>Pterygota</taxon>
        <taxon>Neoptera</taxon>
        <taxon>Endopterygota</taxon>
        <taxon>Hymenoptera</taxon>
        <taxon>Apocrita</taxon>
        <taxon>Aculeata</taxon>
        <taxon>Formicoidea</taxon>
        <taxon>Formicidae</taxon>
        <taxon>Formicinae</taxon>
        <taxon>Lasius</taxon>
        <taxon>Lasius</taxon>
    </lineage>
</organism>
<sequence length="241" mass="27877">MNCFMCHQHLCDNGEDFNSDAYNLLATIGKENNIFLNAKEIENLLDDLRDACLKEKENQNYNYLERIPKDRFKDEFGISSTDLDNLYNHVKENGTASKMALAAYLMYLRTGQSQAQIASKFRMSQSNFSRYIDTARCDLINIFVPLHLGITNRQVLRDNCTVIAKTLYNLGEENIVTKCRFARLAINEILDFPRFTVDELKKISGAYQLSLAKSYIGDHLYNGEYEFEVMKEDKHPNYQSV</sequence>
<reference evidence="2 3" key="1">
    <citation type="submission" date="2015-04" db="EMBL/GenBank/DDBJ databases">
        <title>Lasius niger genome sequencing.</title>
        <authorList>
            <person name="Konorov E.A."/>
            <person name="Nikitin M.A."/>
            <person name="Kirill M.V."/>
            <person name="Chang P."/>
        </authorList>
    </citation>
    <scope>NUCLEOTIDE SEQUENCE [LARGE SCALE GENOMIC DNA]</scope>
    <source>
        <tissue evidence="2">Whole</tissue>
    </source>
</reference>
<dbReference type="Pfam" id="PF13613">
    <property type="entry name" value="HTH_Tnp_4"/>
    <property type="match status" value="1"/>
</dbReference>
<dbReference type="PaxDb" id="67767-A0A0J7K350"/>
<dbReference type="InterPro" id="IPR027805">
    <property type="entry name" value="Transposase_HTH_dom"/>
</dbReference>
<protein>
    <submittedName>
        <fullName evidence="2">Vacuolar protein sorting-associated protein 13c</fullName>
    </submittedName>
</protein>
<feature type="domain" description="Transposase Helix-turn-helix" evidence="1">
    <location>
        <begin position="103"/>
        <end position="134"/>
    </location>
</feature>
<evidence type="ECO:0000313" key="2">
    <source>
        <dbReference type="EMBL" id="KMQ84744.1"/>
    </source>
</evidence>
<dbReference type="AlphaFoldDB" id="A0A0J7K350"/>
<accession>A0A0J7K350</accession>
<dbReference type="EMBL" id="LBMM01015602">
    <property type="protein sequence ID" value="KMQ84744.1"/>
    <property type="molecule type" value="Genomic_DNA"/>
</dbReference>
<evidence type="ECO:0000313" key="3">
    <source>
        <dbReference type="Proteomes" id="UP000036403"/>
    </source>
</evidence>
<gene>
    <name evidence="2" type="ORF">RF55_17210</name>
</gene>
<comment type="caution">
    <text evidence="2">The sequence shown here is derived from an EMBL/GenBank/DDBJ whole genome shotgun (WGS) entry which is preliminary data.</text>
</comment>
<feature type="non-terminal residue" evidence="2">
    <location>
        <position position="241"/>
    </location>
</feature>